<keyword evidence="1" id="KW-0472">Membrane</keyword>
<reference evidence="3 4" key="1">
    <citation type="submission" date="2021-05" db="EMBL/GenBank/DDBJ databases">
        <title>Genome Assembly of Synthetic Allotetraploid Brassica napus Reveals Homoeologous Exchanges between Subgenomes.</title>
        <authorList>
            <person name="Davis J.T."/>
        </authorList>
    </citation>
    <scope>NUCLEOTIDE SEQUENCE [LARGE SCALE GENOMIC DNA]</scope>
    <source>
        <strain evidence="4">cv. Da-Ae</strain>
        <tissue evidence="3">Seedling</tissue>
    </source>
</reference>
<evidence type="ECO:0000256" key="1">
    <source>
        <dbReference type="SAM" id="Phobius"/>
    </source>
</evidence>
<sequence length="143" mass="16047">MDLLAQISGCYSRSTGTKLFFRGFRKDRSQTSLPNHIDPFCSLRAKYVSLDGFGLSPKTPLTVAHTNKCSPLLSFLDFTDQWLNFDFVKSSWLGSGTLMSIFVFLTACVMVRLGPEDTTRFIPVRLEAVKRSTSRCTVTIPHV</sequence>
<dbReference type="EMBL" id="JAGKQM010000010">
    <property type="protein sequence ID" value="KAH0905766.1"/>
    <property type="molecule type" value="Genomic_DNA"/>
</dbReference>
<organism evidence="3 4">
    <name type="scientific">Brassica napus</name>
    <name type="common">Rape</name>
    <dbReference type="NCBI Taxonomy" id="3708"/>
    <lineage>
        <taxon>Eukaryota</taxon>
        <taxon>Viridiplantae</taxon>
        <taxon>Streptophyta</taxon>
        <taxon>Embryophyta</taxon>
        <taxon>Tracheophyta</taxon>
        <taxon>Spermatophyta</taxon>
        <taxon>Magnoliopsida</taxon>
        <taxon>eudicotyledons</taxon>
        <taxon>Gunneridae</taxon>
        <taxon>Pentapetalae</taxon>
        <taxon>rosids</taxon>
        <taxon>malvids</taxon>
        <taxon>Brassicales</taxon>
        <taxon>Brassicaceae</taxon>
        <taxon>Brassiceae</taxon>
        <taxon>Brassica</taxon>
    </lineage>
</organism>
<name>A0ABQ8BN58_BRANA</name>
<dbReference type="Proteomes" id="UP000824890">
    <property type="component" value="Unassembled WGS sequence"/>
</dbReference>
<evidence type="ECO:0000313" key="3">
    <source>
        <dbReference type="EMBL" id="KAH0905768.1"/>
    </source>
</evidence>
<keyword evidence="4" id="KW-1185">Reference proteome</keyword>
<keyword evidence="1" id="KW-1133">Transmembrane helix</keyword>
<gene>
    <name evidence="2" type="ORF">HID58_037593</name>
    <name evidence="3" type="ORF">HID58_037595</name>
</gene>
<comment type="caution">
    <text evidence="3">The sequence shown here is derived from an EMBL/GenBank/DDBJ whole genome shotgun (WGS) entry which is preliminary data.</text>
</comment>
<evidence type="ECO:0000313" key="2">
    <source>
        <dbReference type="EMBL" id="KAH0905766.1"/>
    </source>
</evidence>
<feature type="transmembrane region" description="Helical" evidence="1">
    <location>
        <begin position="92"/>
        <end position="113"/>
    </location>
</feature>
<accession>A0ABQ8BN58</accession>
<protein>
    <submittedName>
        <fullName evidence="3">Uncharacterized protein</fullName>
    </submittedName>
</protein>
<evidence type="ECO:0000313" key="4">
    <source>
        <dbReference type="Proteomes" id="UP000824890"/>
    </source>
</evidence>
<keyword evidence="1" id="KW-0812">Transmembrane</keyword>
<proteinExistence type="predicted"/>
<dbReference type="EMBL" id="JAGKQM010000010">
    <property type="protein sequence ID" value="KAH0905768.1"/>
    <property type="molecule type" value="Genomic_DNA"/>
</dbReference>